<dbReference type="Proteomes" id="UP000248257">
    <property type="component" value="Unassembled WGS sequence"/>
</dbReference>
<evidence type="ECO:0000313" key="2">
    <source>
        <dbReference type="Proteomes" id="UP000248257"/>
    </source>
</evidence>
<dbReference type="AlphaFoldDB" id="A0A318PL85"/>
<name>A0A318PL85_KOMXY</name>
<reference evidence="1 2" key="1">
    <citation type="submission" date="2017-07" db="EMBL/GenBank/DDBJ databases">
        <title>A draft genome sequence of Komagataeibacter xylinus LMG 1515.</title>
        <authorList>
            <person name="Skraban J."/>
            <person name="Cleenwerck I."/>
            <person name="Vandamme P."/>
            <person name="Trcek J."/>
        </authorList>
    </citation>
    <scope>NUCLEOTIDE SEQUENCE [LARGE SCALE GENOMIC DNA]</scope>
    <source>
        <strain evidence="1 2">LMG 1515</strain>
    </source>
</reference>
<keyword evidence="2" id="KW-1185">Reference proteome</keyword>
<protein>
    <submittedName>
        <fullName evidence="1">Uncharacterized protein</fullName>
    </submittedName>
</protein>
<comment type="caution">
    <text evidence="1">The sequence shown here is derived from an EMBL/GenBank/DDBJ whole genome shotgun (WGS) entry which is preliminary data.</text>
</comment>
<gene>
    <name evidence="1" type="ORF">CFR75_11480</name>
</gene>
<organism evidence="1 2">
    <name type="scientific">Komagataeibacter xylinus</name>
    <name type="common">Gluconacetobacter xylinus</name>
    <dbReference type="NCBI Taxonomy" id="28448"/>
    <lineage>
        <taxon>Bacteria</taxon>
        <taxon>Pseudomonadati</taxon>
        <taxon>Pseudomonadota</taxon>
        <taxon>Alphaproteobacteria</taxon>
        <taxon>Acetobacterales</taxon>
        <taxon>Acetobacteraceae</taxon>
        <taxon>Komagataeibacter</taxon>
    </lineage>
</organism>
<sequence length="214" mass="23056">MGSRNRYGSTQAVSCENGQLALVSGHFDMDSLQQTVAQYRREGRVSASRGNQCPIVAQSGAWLSMSLTELDGWKAGALHLDGGTIIIGHAQGTSVTMLPVNIRAGGGTLMFDRGTAHGSSLLVDLKRMCDSHATLQLVFEGHERQFAAYDPMTDITLVGLAPGSDTIEGWVALRLDGNPWHIVCPTTLEGAPQPQLRREWRANGQPHVTMHLPG</sequence>
<accession>A0A318PL85</accession>
<dbReference type="EMBL" id="NKUC01000025">
    <property type="protein sequence ID" value="PYD56332.1"/>
    <property type="molecule type" value="Genomic_DNA"/>
</dbReference>
<dbReference type="RefSeq" id="WP_061274825.1">
    <property type="nucleotide sequence ID" value="NZ_CBCRXN010000054.1"/>
</dbReference>
<proteinExistence type="predicted"/>
<evidence type="ECO:0000313" key="1">
    <source>
        <dbReference type="EMBL" id="PYD56332.1"/>
    </source>
</evidence>
<dbReference type="OrthoDB" id="7279989at2"/>